<reference evidence="1" key="1">
    <citation type="submission" date="2021-10" db="EMBL/GenBank/DDBJ databases">
        <title>Melipona bicolor Genome sequencing and assembly.</title>
        <authorList>
            <person name="Araujo N.S."/>
            <person name="Arias M.C."/>
        </authorList>
    </citation>
    <scope>NUCLEOTIDE SEQUENCE</scope>
    <source>
        <strain evidence="1">USP_2M_L1-L4_2017</strain>
        <tissue evidence="1">Whole body</tissue>
    </source>
</reference>
<gene>
    <name evidence="1" type="ORF">K0M31_003579</name>
</gene>
<sequence>MVTVPGIHTPSNLYKLLPSFSSSALSARGGYDLGVCTNGTTTDGAIFVKTARKEVKIRARD</sequence>
<organism evidence="1 2">
    <name type="scientific">Melipona bicolor</name>
    <dbReference type="NCBI Taxonomy" id="60889"/>
    <lineage>
        <taxon>Eukaryota</taxon>
        <taxon>Metazoa</taxon>
        <taxon>Ecdysozoa</taxon>
        <taxon>Arthropoda</taxon>
        <taxon>Hexapoda</taxon>
        <taxon>Insecta</taxon>
        <taxon>Pterygota</taxon>
        <taxon>Neoptera</taxon>
        <taxon>Endopterygota</taxon>
        <taxon>Hymenoptera</taxon>
        <taxon>Apocrita</taxon>
        <taxon>Aculeata</taxon>
        <taxon>Apoidea</taxon>
        <taxon>Anthophila</taxon>
        <taxon>Apidae</taxon>
        <taxon>Melipona</taxon>
    </lineage>
</organism>
<protein>
    <submittedName>
        <fullName evidence="1">Uncharacterized protein</fullName>
    </submittedName>
</protein>
<accession>A0AA40KPL8</accession>
<dbReference type="AlphaFoldDB" id="A0AA40KPL8"/>
<dbReference type="EMBL" id="JAHYIQ010000011">
    <property type="protein sequence ID" value="KAK1128094.1"/>
    <property type="molecule type" value="Genomic_DNA"/>
</dbReference>
<keyword evidence="2" id="KW-1185">Reference proteome</keyword>
<evidence type="ECO:0000313" key="2">
    <source>
        <dbReference type="Proteomes" id="UP001177670"/>
    </source>
</evidence>
<name>A0AA40KPL8_9HYME</name>
<dbReference type="Proteomes" id="UP001177670">
    <property type="component" value="Unassembled WGS sequence"/>
</dbReference>
<comment type="caution">
    <text evidence="1">The sequence shown here is derived from an EMBL/GenBank/DDBJ whole genome shotgun (WGS) entry which is preliminary data.</text>
</comment>
<evidence type="ECO:0000313" key="1">
    <source>
        <dbReference type="EMBL" id="KAK1128094.1"/>
    </source>
</evidence>
<proteinExistence type="predicted"/>